<keyword evidence="4" id="KW-0964">Secreted</keyword>
<dbReference type="OrthoDB" id="255819at2759"/>
<dbReference type="Pfam" id="PF01187">
    <property type="entry name" value="MIF"/>
    <property type="match status" value="1"/>
</dbReference>
<evidence type="ECO:0000313" key="13">
    <source>
        <dbReference type="EMBL" id="SAL98656.1"/>
    </source>
</evidence>
<dbReference type="EC" id="5.3.2.1" evidence="9"/>
<reference evidence="13" key="1">
    <citation type="submission" date="2016-04" db="EMBL/GenBank/DDBJ databases">
        <authorList>
            <person name="Evans L.H."/>
            <person name="Alamgir A."/>
            <person name="Owens N."/>
            <person name="Weber N.D."/>
            <person name="Virtaneva K."/>
            <person name="Barbian K."/>
            <person name="Babar A."/>
            <person name="Rosenke K."/>
        </authorList>
    </citation>
    <scope>NUCLEOTIDE SEQUENCE [LARGE SCALE GENOMIC DNA]</scope>
    <source>
        <strain evidence="13">CBS 101.48</strain>
    </source>
</reference>
<evidence type="ECO:0000256" key="2">
    <source>
        <dbReference type="ARBA" id="ARBA00005851"/>
    </source>
</evidence>
<dbReference type="InterPro" id="IPR014347">
    <property type="entry name" value="Tautomerase/MIF_sf"/>
</dbReference>
<dbReference type="PANTHER" id="PTHR11954:SF6">
    <property type="entry name" value="MACROPHAGE MIGRATION INHIBITORY FACTOR"/>
    <property type="match status" value="1"/>
</dbReference>
<keyword evidence="14" id="KW-1185">Reference proteome</keyword>
<proteinExistence type="inferred from homology"/>
<comment type="subcellular location">
    <subcellularLocation>
        <location evidence="1">Secreted</location>
    </subcellularLocation>
</comment>
<comment type="similarity">
    <text evidence="2">Belongs to the MIF family.</text>
</comment>
<organism evidence="13">
    <name type="scientific">Absidia glauca</name>
    <name type="common">Pin mould</name>
    <dbReference type="NCBI Taxonomy" id="4829"/>
    <lineage>
        <taxon>Eukaryota</taxon>
        <taxon>Fungi</taxon>
        <taxon>Fungi incertae sedis</taxon>
        <taxon>Mucoromycota</taxon>
        <taxon>Mucoromycotina</taxon>
        <taxon>Mucoromycetes</taxon>
        <taxon>Mucorales</taxon>
        <taxon>Cunninghamellaceae</taxon>
        <taxon>Absidia</taxon>
    </lineage>
</organism>
<dbReference type="InterPro" id="IPR001398">
    <property type="entry name" value="Macrophage_inhib_fac"/>
</dbReference>
<sequence length="118" mass="13059">MPILEVTSQKSPKDLKTFAKRLSTVFAEQIGKPEAYCLVTFTKVDELLFAGSNEDGYLIRVGSIGHIEEERNINLTKAITAEIKAELGIENNRGYVLFTDYPAANIGFQGTVFSTILK</sequence>
<accession>A0A168MJP7</accession>
<evidence type="ECO:0000256" key="11">
    <source>
        <dbReference type="ARBA" id="ARBA00041912"/>
    </source>
</evidence>
<evidence type="ECO:0000313" key="14">
    <source>
        <dbReference type="Proteomes" id="UP000078561"/>
    </source>
</evidence>
<keyword evidence="5" id="KW-0413">Isomerase</keyword>
<dbReference type="SUPFAM" id="SSF55331">
    <property type="entry name" value="Tautomerase/MIF"/>
    <property type="match status" value="1"/>
</dbReference>
<dbReference type="GO" id="GO:0050178">
    <property type="term" value="F:phenylpyruvate tautomerase activity"/>
    <property type="evidence" value="ECO:0007669"/>
    <property type="project" value="UniProtKB-EC"/>
</dbReference>
<name>A0A168MJP7_ABSGL</name>
<dbReference type="InParanoid" id="A0A168MJP7"/>
<evidence type="ECO:0000256" key="1">
    <source>
        <dbReference type="ARBA" id="ARBA00004613"/>
    </source>
</evidence>
<evidence type="ECO:0000256" key="8">
    <source>
        <dbReference type="ARBA" id="ARBA00038932"/>
    </source>
</evidence>
<evidence type="ECO:0000256" key="7">
    <source>
        <dbReference type="ARBA" id="ARBA00036823"/>
    </source>
</evidence>
<evidence type="ECO:0000256" key="10">
    <source>
        <dbReference type="ARBA" id="ARBA00041631"/>
    </source>
</evidence>
<dbReference type="STRING" id="4829.A0A168MJP7"/>
<comment type="catalytic activity">
    <reaction evidence="6">
        <text>3-phenylpyruvate = enol-phenylpyruvate</text>
        <dbReference type="Rhea" id="RHEA:17097"/>
        <dbReference type="ChEBI" id="CHEBI:16815"/>
        <dbReference type="ChEBI" id="CHEBI:18005"/>
        <dbReference type="EC" id="5.3.2.1"/>
    </reaction>
</comment>
<dbReference type="OMA" id="DNDRNSK"/>
<dbReference type="Gene3D" id="3.30.429.10">
    <property type="entry name" value="Macrophage Migration Inhibitory Factor"/>
    <property type="match status" value="1"/>
</dbReference>
<evidence type="ECO:0000256" key="12">
    <source>
        <dbReference type="ARBA" id="ARBA00042730"/>
    </source>
</evidence>
<comment type="catalytic activity">
    <reaction evidence="7">
        <text>L-dopachrome = 5,6-dihydroxyindole-2-carboxylate</text>
        <dbReference type="Rhea" id="RHEA:13041"/>
        <dbReference type="ChEBI" id="CHEBI:16875"/>
        <dbReference type="ChEBI" id="CHEBI:57509"/>
        <dbReference type="EC" id="5.3.3.12"/>
    </reaction>
</comment>
<protein>
    <recommendedName>
        <fullName evidence="12">L-dopachrome isomerase</fullName>
        <ecNumber evidence="9">5.3.2.1</ecNumber>
        <ecNumber evidence="8">5.3.3.12</ecNumber>
    </recommendedName>
    <alternativeName>
        <fullName evidence="10">L-dopachrome tautomerase</fullName>
    </alternativeName>
    <alternativeName>
        <fullName evidence="11">Phenylpyruvate tautomerase</fullName>
    </alternativeName>
</protein>
<dbReference type="PANTHER" id="PTHR11954">
    <property type="entry name" value="D-DOPACHROME DECARBOXYLASE"/>
    <property type="match status" value="1"/>
</dbReference>
<evidence type="ECO:0000256" key="4">
    <source>
        <dbReference type="ARBA" id="ARBA00022525"/>
    </source>
</evidence>
<dbReference type="GO" id="GO:0005615">
    <property type="term" value="C:extracellular space"/>
    <property type="evidence" value="ECO:0007669"/>
    <property type="project" value="UniProtKB-KW"/>
</dbReference>
<evidence type="ECO:0000256" key="6">
    <source>
        <dbReference type="ARBA" id="ARBA00036735"/>
    </source>
</evidence>
<dbReference type="EC" id="5.3.3.12" evidence="8"/>
<evidence type="ECO:0000256" key="3">
    <source>
        <dbReference type="ARBA" id="ARBA00022514"/>
    </source>
</evidence>
<keyword evidence="3" id="KW-0202">Cytokine</keyword>
<evidence type="ECO:0000256" key="9">
    <source>
        <dbReference type="ARBA" id="ARBA00039086"/>
    </source>
</evidence>
<dbReference type="Proteomes" id="UP000078561">
    <property type="component" value="Unassembled WGS sequence"/>
</dbReference>
<evidence type="ECO:0000256" key="5">
    <source>
        <dbReference type="ARBA" id="ARBA00023235"/>
    </source>
</evidence>
<dbReference type="GO" id="GO:0004167">
    <property type="term" value="F:dopachrome isomerase activity"/>
    <property type="evidence" value="ECO:0007669"/>
    <property type="project" value="UniProtKB-EC"/>
</dbReference>
<gene>
    <name evidence="13" type="primary">ABSGL_04211.1 scaffold 5169</name>
</gene>
<dbReference type="EMBL" id="LT552278">
    <property type="protein sequence ID" value="SAL98656.1"/>
    <property type="molecule type" value="Genomic_DNA"/>
</dbReference>
<dbReference type="AlphaFoldDB" id="A0A168MJP7"/>